<protein>
    <recommendedName>
        <fullName evidence="5">Phytanoyl-CoA dioxygenase</fullName>
    </recommendedName>
</protein>
<accession>A0AAV2YVK5</accession>
<comment type="cofactor">
    <cofactor evidence="1">
        <name>Fe cation</name>
        <dbReference type="ChEBI" id="CHEBI:24875"/>
    </cofactor>
</comment>
<dbReference type="PANTHER" id="PTHR20883">
    <property type="entry name" value="PHYTANOYL-COA DIOXYGENASE DOMAIN CONTAINING 1"/>
    <property type="match status" value="1"/>
</dbReference>
<keyword evidence="4" id="KW-1185">Reference proteome</keyword>
<gene>
    <name evidence="3" type="ORF">N0F65_008402</name>
</gene>
<evidence type="ECO:0008006" key="5">
    <source>
        <dbReference type="Google" id="ProtNLM"/>
    </source>
</evidence>
<dbReference type="PANTHER" id="PTHR20883:SF46">
    <property type="entry name" value="PHYTANOYL-COA HYDROXYLASE"/>
    <property type="match status" value="1"/>
</dbReference>
<reference evidence="3" key="2">
    <citation type="journal article" date="2023" name="Microbiol Resour">
        <title>Decontamination and Annotation of the Draft Genome Sequence of the Oomycete Lagenidium giganteum ARSEF 373.</title>
        <authorList>
            <person name="Morgan W.R."/>
            <person name="Tartar A."/>
        </authorList>
    </citation>
    <scope>NUCLEOTIDE SEQUENCE</scope>
    <source>
        <strain evidence="3">ARSEF 373</strain>
    </source>
</reference>
<dbReference type="EMBL" id="DAKRPA010000090">
    <property type="protein sequence ID" value="DAZ99097.1"/>
    <property type="molecule type" value="Genomic_DNA"/>
</dbReference>
<name>A0AAV2YVK5_9STRA</name>
<comment type="caution">
    <text evidence="3">The sequence shown here is derived from an EMBL/GenBank/DDBJ whole genome shotgun (WGS) entry which is preliminary data.</text>
</comment>
<dbReference type="Pfam" id="PF05721">
    <property type="entry name" value="PhyH"/>
    <property type="match status" value="1"/>
</dbReference>
<evidence type="ECO:0000313" key="3">
    <source>
        <dbReference type="EMBL" id="DAZ99097.1"/>
    </source>
</evidence>
<evidence type="ECO:0000313" key="4">
    <source>
        <dbReference type="Proteomes" id="UP001146120"/>
    </source>
</evidence>
<dbReference type="AlphaFoldDB" id="A0AAV2YVK5"/>
<proteinExistence type="predicted"/>
<evidence type="ECO:0000256" key="2">
    <source>
        <dbReference type="SAM" id="MobiDB-lite"/>
    </source>
</evidence>
<dbReference type="InterPro" id="IPR008775">
    <property type="entry name" value="Phytyl_CoA_dOase-like"/>
</dbReference>
<feature type="compositionally biased region" description="Low complexity" evidence="2">
    <location>
        <begin position="448"/>
        <end position="461"/>
    </location>
</feature>
<organism evidence="3 4">
    <name type="scientific">Lagenidium giganteum</name>
    <dbReference type="NCBI Taxonomy" id="4803"/>
    <lineage>
        <taxon>Eukaryota</taxon>
        <taxon>Sar</taxon>
        <taxon>Stramenopiles</taxon>
        <taxon>Oomycota</taxon>
        <taxon>Peronosporomycetes</taxon>
        <taxon>Pythiales</taxon>
        <taxon>Pythiaceae</taxon>
    </lineage>
</organism>
<reference evidence="3" key="1">
    <citation type="submission" date="2022-11" db="EMBL/GenBank/DDBJ databases">
        <authorList>
            <person name="Morgan W.R."/>
            <person name="Tartar A."/>
        </authorList>
    </citation>
    <scope>NUCLEOTIDE SEQUENCE</scope>
    <source>
        <strain evidence="3">ARSEF 373</strain>
    </source>
</reference>
<sequence>MSSGCVLDAMADCPMPANSPARTNAGAYMRARMAQIGRLRRTSVETSSQPDSSESHDTLQSLLFERLPGIAKELLQQLSATPDQPSSVYFFNEHYVVKPPASEVEFRWHRDDDEQLAMCVHRQQIRPYLSMWCALDDITTTNGALRFIPRSLSTSNGSNDDPQPTELTPSATLLTHATAPVLVQAGSVVCFLSDVWHCSAANESTSPRRAFYVQYSSMPITATSHAPAPLSFAIACGGDCTHGHGLASVDTRRCIKDSKAATQSTANHQYSAMLPLRLRNQTDHDDLTAQAQYSPFRLTAFDAREEGDEEATFRGPGSLCLDEWKSVALQARRRQFSLYRSERDVQPTTPATVQAIYNAQDAHDLAAQLPHRGNACTSLKSATPRFSDVSVTQGPGSYFPEKYHGAFPQLLEKVTPSAVQAHKAKQKIKFDTIFAIMPTSANAKQPHRPSAPASSPPHQSALLGRPSPRSTFARAFAMLQGEPHRMGEALPTLQSARLTAALSPKNAYSDKHNRAIVLANKH</sequence>
<dbReference type="Gene3D" id="2.60.120.620">
    <property type="entry name" value="q2cbj1_9rhob like domain"/>
    <property type="match status" value="1"/>
</dbReference>
<feature type="region of interest" description="Disordered" evidence="2">
    <location>
        <begin position="441"/>
        <end position="467"/>
    </location>
</feature>
<dbReference type="SUPFAM" id="SSF51197">
    <property type="entry name" value="Clavaminate synthase-like"/>
    <property type="match status" value="1"/>
</dbReference>
<evidence type="ECO:0000256" key="1">
    <source>
        <dbReference type="ARBA" id="ARBA00001962"/>
    </source>
</evidence>
<dbReference type="Proteomes" id="UP001146120">
    <property type="component" value="Unassembled WGS sequence"/>
</dbReference>